<proteinExistence type="predicted"/>
<dbReference type="Proteomes" id="UP000032512">
    <property type="component" value="Unassembled WGS sequence"/>
</dbReference>
<gene>
    <name evidence="2" type="ORF">UB32_11725</name>
</gene>
<reference evidence="2 3" key="1">
    <citation type="submission" date="2015-01" db="EMBL/GenBank/DDBJ databases">
        <title>Draft genome sequences of the supercritical CO2 tolerant bacteria Bacillus subterraneus MITOT1 and Bacillus cereus MIT0214.</title>
        <authorList>
            <person name="Peet K.C."/>
            <person name="Thompson J.R."/>
        </authorList>
    </citation>
    <scope>NUCLEOTIDE SEQUENCE [LARGE SCALE GENOMIC DNA]</scope>
    <source>
        <strain evidence="2 3">MITOT1</strain>
    </source>
</reference>
<dbReference type="AlphaFoldDB" id="A0A0D6Z8F1"/>
<evidence type="ECO:0000313" key="2">
    <source>
        <dbReference type="EMBL" id="KIY21817.1"/>
    </source>
</evidence>
<sequence>NDKSRSPHFKPPVRVVSGGSSSREDHSIFAYERRSLDEKLIVLCNFNKKDRFIEDELLIREVEDAQLIIQNYPDIDKMDRLRPFESRVFYKV</sequence>
<keyword evidence="3" id="KW-1185">Reference proteome</keyword>
<dbReference type="SUPFAM" id="SSF51011">
    <property type="entry name" value="Glycosyl hydrolase domain"/>
    <property type="match status" value="1"/>
</dbReference>
<evidence type="ECO:0000313" key="3">
    <source>
        <dbReference type="Proteomes" id="UP000032512"/>
    </source>
</evidence>
<comment type="caution">
    <text evidence="2">The sequence shown here is derived from an EMBL/GenBank/DDBJ whole genome shotgun (WGS) entry which is preliminary data.</text>
</comment>
<name>A0A0D6Z8F1_9BACI</name>
<dbReference type="EMBL" id="JXIQ01000093">
    <property type="protein sequence ID" value="KIY21817.1"/>
    <property type="molecule type" value="Genomic_DNA"/>
</dbReference>
<feature type="region of interest" description="Disordered" evidence="1">
    <location>
        <begin position="1"/>
        <end position="21"/>
    </location>
</feature>
<dbReference type="RefSeq" id="WP_044394018.1">
    <property type="nucleotide sequence ID" value="NZ_JXIQ01000093.1"/>
</dbReference>
<feature type="non-terminal residue" evidence="2">
    <location>
        <position position="1"/>
    </location>
</feature>
<protein>
    <recommendedName>
        <fullName evidence="4">Glucohydrolase</fullName>
    </recommendedName>
</protein>
<organism evidence="2 3">
    <name type="scientific">Mesobacillus subterraneus</name>
    <dbReference type="NCBI Taxonomy" id="285983"/>
    <lineage>
        <taxon>Bacteria</taxon>
        <taxon>Bacillati</taxon>
        <taxon>Bacillota</taxon>
        <taxon>Bacilli</taxon>
        <taxon>Bacillales</taxon>
        <taxon>Bacillaceae</taxon>
        <taxon>Mesobacillus</taxon>
    </lineage>
</organism>
<accession>A0A0D6Z8F1</accession>
<evidence type="ECO:0000256" key="1">
    <source>
        <dbReference type="SAM" id="MobiDB-lite"/>
    </source>
</evidence>
<evidence type="ECO:0008006" key="4">
    <source>
        <dbReference type="Google" id="ProtNLM"/>
    </source>
</evidence>
<dbReference type="InterPro" id="IPR013780">
    <property type="entry name" value="Glyco_hydro_b"/>
</dbReference>
<dbReference type="PATRIC" id="fig|285983.3.peg.1013"/>
<dbReference type="Gene3D" id="2.60.40.1180">
    <property type="entry name" value="Golgi alpha-mannosidase II"/>
    <property type="match status" value="1"/>
</dbReference>